<accession>A0AAP0DZU7</accession>
<keyword evidence="2" id="KW-1185">Reference proteome</keyword>
<name>A0AAP0DZU7_9MAGN</name>
<evidence type="ECO:0000313" key="2">
    <source>
        <dbReference type="Proteomes" id="UP001419268"/>
    </source>
</evidence>
<sequence length="151" mass="17989">MQLRVEFVFGVESKEDHFDEKEFESEKEEDVILFLCGDDEVDLIFFYEDFHNLDEGQKFDDDGRDFMEDKAVFGDDGFVIEVVSQINPQVPQKHVPLKYVDYIPIVFKQEIFVFKDFVKVCKIYEKTNKIQRSNFCQQGENDGDQYDDMYK</sequence>
<dbReference type="AlphaFoldDB" id="A0AAP0DZU7"/>
<gene>
    <name evidence="1" type="ORF">Scep_030482</name>
</gene>
<evidence type="ECO:0000313" key="1">
    <source>
        <dbReference type="EMBL" id="KAK9084011.1"/>
    </source>
</evidence>
<proteinExistence type="predicted"/>
<dbReference type="EMBL" id="JBBNAG010000013">
    <property type="protein sequence ID" value="KAK9084011.1"/>
    <property type="molecule type" value="Genomic_DNA"/>
</dbReference>
<protein>
    <submittedName>
        <fullName evidence="1">Uncharacterized protein</fullName>
    </submittedName>
</protein>
<reference evidence="1 2" key="1">
    <citation type="submission" date="2024-01" db="EMBL/GenBank/DDBJ databases">
        <title>Genome assemblies of Stephania.</title>
        <authorList>
            <person name="Yang L."/>
        </authorList>
    </citation>
    <scope>NUCLEOTIDE SEQUENCE [LARGE SCALE GENOMIC DNA]</scope>
    <source>
        <strain evidence="1">JXDWG</strain>
        <tissue evidence="1">Leaf</tissue>
    </source>
</reference>
<organism evidence="1 2">
    <name type="scientific">Stephania cephalantha</name>
    <dbReference type="NCBI Taxonomy" id="152367"/>
    <lineage>
        <taxon>Eukaryota</taxon>
        <taxon>Viridiplantae</taxon>
        <taxon>Streptophyta</taxon>
        <taxon>Embryophyta</taxon>
        <taxon>Tracheophyta</taxon>
        <taxon>Spermatophyta</taxon>
        <taxon>Magnoliopsida</taxon>
        <taxon>Ranunculales</taxon>
        <taxon>Menispermaceae</taxon>
        <taxon>Menispermoideae</taxon>
        <taxon>Cissampelideae</taxon>
        <taxon>Stephania</taxon>
    </lineage>
</organism>
<comment type="caution">
    <text evidence="1">The sequence shown here is derived from an EMBL/GenBank/DDBJ whole genome shotgun (WGS) entry which is preliminary data.</text>
</comment>
<dbReference type="Proteomes" id="UP001419268">
    <property type="component" value="Unassembled WGS sequence"/>
</dbReference>